<name>A0A0P0YRT6_9ENTR</name>
<organism evidence="2">
    <name type="scientific">Klebsiella sp. 1303/50</name>
    <dbReference type="NCBI Taxonomy" id="1336497"/>
    <lineage>
        <taxon>Bacteria</taxon>
        <taxon>Pseudomonadati</taxon>
        <taxon>Pseudomonadota</taxon>
        <taxon>Gammaproteobacteria</taxon>
        <taxon>Enterobacterales</taxon>
        <taxon>Enterobacteriaceae</taxon>
        <taxon>Klebsiella/Raoultella group</taxon>
        <taxon>Klebsiella</taxon>
    </lineage>
</organism>
<reference evidence="2" key="2">
    <citation type="journal article" date="2015" name="Sci. Rep.">
        <title>Genetic analysis of capsular polysaccharide synthesis gene clusters in 79 capsular types of Klebsiella spp.</title>
        <authorList>
            <person name="Pan Y.J."/>
            <person name="Lin T.L."/>
            <person name="Chen C.T."/>
            <person name="Chen Y.Y."/>
            <person name="Hsieh P.F."/>
            <person name="Hsu C.R."/>
            <person name="Wu M.C."/>
            <person name="Wang J.T."/>
        </authorList>
    </citation>
    <scope>NUCLEOTIDE SEQUENCE</scope>
    <source>
        <strain evidence="2">1303/50</strain>
    </source>
</reference>
<evidence type="ECO:0000256" key="1">
    <source>
        <dbReference type="SAM" id="Phobius"/>
    </source>
</evidence>
<evidence type="ECO:0000313" key="2">
    <source>
        <dbReference type="EMBL" id="BAT23935.1"/>
    </source>
</evidence>
<gene>
    <name evidence="2" type="primary">wzx</name>
</gene>
<keyword evidence="1" id="KW-0472">Membrane</keyword>
<dbReference type="EMBL" id="AB924587">
    <property type="protein sequence ID" value="BAT23935.1"/>
    <property type="molecule type" value="Genomic_DNA"/>
</dbReference>
<feature type="transmembrane region" description="Helical" evidence="1">
    <location>
        <begin position="21"/>
        <end position="44"/>
    </location>
</feature>
<protein>
    <submittedName>
        <fullName evidence="2">Flippase</fullName>
    </submittedName>
</protein>
<keyword evidence="1" id="KW-0812">Transmembrane</keyword>
<proteinExistence type="predicted"/>
<reference evidence="2" key="1">
    <citation type="submission" date="2014-04" db="EMBL/GenBank/DDBJ databases">
        <authorList>
            <person name="Harrison E."/>
        </authorList>
    </citation>
    <scope>NUCLEOTIDE SEQUENCE</scope>
    <source>
        <strain evidence="2">1303/50</strain>
    </source>
</reference>
<dbReference type="AlphaFoldDB" id="A0A0P0YRT6"/>
<keyword evidence="1" id="KW-1133">Transmembrane helix</keyword>
<accession>A0A0P0YRT6</accession>
<sequence>MLFLIKEITTKMSKNKLIVKNTLFLATRTIFSLAISFYTTRIVLHQLGVSDYGLFDLLPVD</sequence>